<evidence type="ECO:0000313" key="3">
    <source>
        <dbReference type="Proteomes" id="UP000187203"/>
    </source>
</evidence>
<feature type="region of interest" description="Disordered" evidence="1">
    <location>
        <begin position="18"/>
        <end position="42"/>
    </location>
</feature>
<keyword evidence="3" id="KW-1185">Reference proteome</keyword>
<proteinExistence type="predicted"/>
<gene>
    <name evidence="2" type="ORF">COLO4_10072</name>
</gene>
<dbReference type="AlphaFoldDB" id="A0A1R3KA65"/>
<organism evidence="2 3">
    <name type="scientific">Corchorus olitorius</name>
    <dbReference type="NCBI Taxonomy" id="93759"/>
    <lineage>
        <taxon>Eukaryota</taxon>
        <taxon>Viridiplantae</taxon>
        <taxon>Streptophyta</taxon>
        <taxon>Embryophyta</taxon>
        <taxon>Tracheophyta</taxon>
        <taxon>Spermatophyta</taxon>
        <taxon>Magnoliopsida</taxon>
        <taxon>eudicotyledons</taxon>
        <taxon>Gunneridae</taxon>
        <taxon>Pentapetalae</taxon>
        <taxon>rosids</taxon>
        <taxon>malvids</taxon>
        <taxon>Malvales</taxon>
        <taxon>Malvaceae</taxon>
        <taxon>Grewioideae</taxon>
        <taxon>Apeibeae</taxon>
        <taxon>Corchorus</taxon>
    </lineage>
</organism>
<name>A0A1R3KA65_9ROSI</name>
<feature type="region of interest" description="Disordered" evidence="1">
    <location>
        <begin position="127"/>
        <end position="146"/>
    </location>
</feature>
<comment type="caution">
    <text evidence="2">The sequence shown here is derived from an EMBL/GenBank/DDBJ whole genome shotgun (WGS) entry which is preliminary data.</text>
</comment>
<feature type="compositionally biased region" description="Polar residues" evidence="1">
    <location>
        <begin position="212"/>
        <end position="224"/>
    </location>
</feature>
<reference evidence="3" key="1">
    <citation type="submission" date="2013-09" db="EMBL/GenBank/DDBJ databases">
        <title>Corchorus olitorius genome sequencing.</title>
        <authorList>
            <person name="Alam M."/>
            <person name="Haque M.S."/>
            <person name="Islam M.S."/>
            <person name="Emdad E.M."/>
            <person name="Islam M.M."/>
            <person name="Ahmed B."/>
            <person name="Halim A."/>
            <person name="Hossen Q.M.M."/>
            <person name="Hossain M.Z."/>
            <person name="Ahmed R."/>
            <person name="Khan M.M."/>
            <person name="Islam R."/>
            <person name="Rashid M.M."/>
            <person name="Khan S.A."/>
            <person name="Rahman M.S."/>
            <person name="Alam M."/>
            <person name="Yahiya A.S."/>
            <person name="Khan M.S."/>
            <person name="Azam M.S."/>
            <person name="Haque T."/>
            <person name="Lashkar M.Z.H."/>
            <person name="Akhand A.I."/>
            <person name="Morshed G."/>
            <person name="Roy S."/>
            <person name="Uddin K.S."/>
            <person name="Rabeya T."/>
            <person name="Hossain A.S."/>
            <person name="Chowdhury A."/>
            <person name="Snigdha A.R."/>
            <person name="Mortoza M.S."/>
            <person name="Matin S.A."/>
            <person name="Hoque S.M.E."/>
            <person name="Islam M.K."/>
            <person name="Roy D.K."/>
            <person name="Haider R."/>
            <person name="Moosa M.M."/>
            <person name="Elias S.M."/>
            <person name="Hasan A.M."/>
            <person name="Jahan S."/>
            <person name="Shafiuddin M."/>
            <person name="Mahmood N."/>
            <person name="Shommy N.S."/>
        </authorList>
    </citation>
    <scope>NUCLEOTIDE SEQUENCE [LARGE SCALE GENOMIC DNA]</scope>
    <source>
        <strain evidence="3">cv. O-4</strain>
    </source>
</reference>
<accession>A0A1R3KA65</accession>
<dbReference type="EMBL" id="AWUE01014359">
    <property type="protein sequence ID" value="OMP03956.1"/>
    <property type="molecule type" value="Genomic_DNA"/>
</dbReference>
<protein>
    <submittedName>
        <fullName evidence="2">SfiI-subtelomeric related protein family member</fullName>
    </submittedName>
</protein>
<evidence type="ECO:0000313" key="2">
    <source>
        <dbReference type="EMBL" id="OMP03956.1"/>
    </source>
</evidence>
<feature type="region of interest" description="Disordered" evidence="1">
    <location>
        <begin position="259"/>
        <end position="279"/>
    </location>
</feature>
<feature type="region of interest" description="Disordered" evidence="1">
    <location>
        <begin position="211"/>
        <end position="231"/>
    </location>
</feature>
<evidence type="ECO:0000256" key="1">
    <source>
        <dbReference type="SAM" id="MobiDB-lite"/>
    </source>
</evidence>
<sequence length="279" mass="29390">MRKANERVVKKYSRSLKAESFNARTGRSPGSEGSPLRGGGVAFRNHVDSMVLRGKPVARALTYDEQSCEIISRFEGRVAGKTPLFQGGGSSDNKRRDGRLAGGYGVLGNARNGEAAEGSQMRQYVEGGGKNRGSGVPNIEESTSETPLAAETNLLGRKVTYSVTNSKIEAGTSGPVLRQNIPGVGLSVVGLGQGDVGHANVALKGKKVASKANESTGGPLQQGDNYGGNFKRSRETDMEIEARKEAVPGGNVAVFNGVEANPNDNETAEVAETHLCREK</sequence>
<dbReference type="Proteomes" id="UP000187203">
    <property type="component" value="Unassembled WGS sequence"/>
</dbReference>